<dbReference type="HAMAP" id="MF_00274">
    <property type="entry name" value="DNA_YbaB_EbfC"/>
    <property type="match status" value="1"/>
</dbReference>
<sequence length="113" mass="12239">MKSMEEMIQAAQKAAETIQTQMNDMQAKLDAIEVEGQAGGGLVKVRASAKGRILRVEIDESLMKPEEKQMVEDLVTAAFNDARDKADRVSSGEMRKIQGSMGLPPGFNLPGMG</sequence>
<dbReference type="SUPFAM" id="SSF82607">
    <property type="entry name" value="YbaB-like"/>
    <property type="match status" value="1"/>
</dbReference>
<dbReference type="RefSeq" id="WP_354144649.1">
    <property type="nucleotide sequence ID" value="NZ_JAZDQV010000006.1"/>
</dbReference>
<comment type="similarity">
    <text evidence="2">Belongs to the YbaB/EbfC family.</text>
</comment>
<evidence type="ECO:0000256" key="2">
    <source>
        <dbReference type="HAMAP-Rule" id="MF_00274"/>
    </source>
</evidence>
<dbReference type="PANTHER" id="PTHR33449:SF1">
    <property type="entry name" value="NUCLEOID-ASSOCIATED PROTEIN YBAB"/>
    <property type="match status" value="1"/>
</dbReference>
<evidence type="ECO:0000256" key="3">
    <source>
        <dbReference type="SAM" id="Coils"/>
    </source>
</evidence>
<dbReference type="InterPro" id="IPR004401">
    <property type="entry name" value="YbaB/EbfC"/>
</dbReference>
<gene>
    <name evidence="5" type="ORF">VRS74_07620</name>
</gene>
<feature type="region of interest" description="Disordered" evidence="4">
    <location>
        <begin position="86"/>
        <end position="113"/>
    </location>
</feature>
<comment type="subcellular location">
    <subcellularLocation>
        <location evidence="2">Cytoplasm</location>
        <location evidence="2">Nucleoid</location>
    </subcellularLocation>
</comment>
<dbReference type="NCBIfam" id="TIGR00103">
    <property type="entry name" value="DNA_YbaB_EbfC"/>
    <property type="match status" value="1"/>
</dbReference>
<accession>A0ABU7GEM8</accession>
<comment type="subunit">
    <text evidence="2">Homodimer.</text>
</comment>
<reference evidence="5 6" key="1">
    <citation type="submission" date="2024-01" db="EMBL/GenBank/DDBJ databases">
        <title>The genome sequence of Erythrobacteraceae sp. strain 1XM1-14.</title>
        <authorList>
            <person name="Liu Y."/>
        </authorList>
    </citation>
    <scope>NUCLEOTIDE SEQUENCE [LARGE SCALE GENOMIC DNA]</scope>
    <source>
        <strain evidence="5 6">1XM1-14</strain>
    </source>
</reference>
<comment type="function">
    <text evidence="2">Binds to DNA and alters its conformation. May be involved in regulation of gene expression, nucleoid organization and DNA protection.</text>
</comment>
<evidence type="ECO:0000313" key="6">
    <source>
        <dbReference type="Proteomes" id="UP001343492"/>
    </source>
</evidence>
<dbReference type="Gene3D" id="3.30.1310.10">
    <property type="entry name" value="Nucleoid-associated protein YbaB-like domain"/>
    <property type="match status" value="1"/>
</dbReference>
<feature type="coiled-coil region" evidence="3">
    <location>
        <begin position="1"/>
        <end position="35"/>
    </location>
</feature>
<evidence type="ECO:0000256" key="4">
    <source>
        <dbReference type="SAM" id="MobiDB-lite"/>
    </source>
</evidence>
<dbReference type="PIRSF" id="PIRSF004555">
    <property type="entry name" value="UCP004555"/>
    <property type="match status" value="1"/>
</dbReference>
<protein>
    <recommendedName>
        <fullName evidence="2">Nucleoid-associated protein VRS74_07620</fullName>
    </recommendedName>
</protein>
<organism evidence="5 6">
    <name type="scientific">Altererythrobacter litoralis</name>
    <dbReference type="NCBI Taxonomy" id="3113904"/>
    <lineage>
        <taxon>Bacteria</taxon>
        <taxon>Pseudomonadati</taxon>
        <taxon>Pseudomonadota</taxon>
        <taxon>Alphaproteobacteria</taxon>
        <taxon>Sphingomonadales</taxon>
        <taxon>Erythrobacteraceae</taxon>
        <taxon>Altererythrobacter</taxon>
    </lineage>
</organism>
<evidence type="ECO:0000256" key="1">
    <source>
        <dbReference type="ARBA" id="ARBA00023125"/>
    </source>
</evidence>
<proteinExistence type="inferred from homology"/>
<dbReference type="InterPro" id="IPR036894">
    <property type="entry name" value="YbaB-like_sf"/>
</dbReference>
<dbReference type="EMBL" id="JAZDQV010000006">
    <property type="protein sequence ID" value="MEE1877548.1"/>
    <property type="molecule type" value="Genomic_DNA"/>
</dbReference>
<dbReference type="Proteomes" id="UP001343492">
    <property type="component" value="Unassembled WGS sequence"/>
</dbReference>
<keyword evidence="6" id="KW-1185">Reference proteome</keyword>
<keyword evidence="2" id="KW-0963">Cytoplasm</keyword>
<keyword evidence="3" id="KW-0175">Coiled coil</keyword>
<comment type="caution">
    <text evidence="5">The sequence shown here is derived from an EMBL/GenBank/DDBJ whole genome shotgun (WGS) entry which is preliminary data.</text>
</comment>
<dbReference type="PANTHER" id="PTHR33449">
    <property type="entry name" value="NUCLEOID-ASSOCIATED PROTEIN YBAB"/>
    <property type="match status" value="1"/>
</dbReference>
<dbReference type="Pfam" id="PF02575">
    <property type="entry name" value="YbaB_DNA_bd"/>
    <property type="match status" value="1"/>
</dbReference>
<name>A0ABU7GEM8_9SPHN</name>
<feature type="compositionally biased region" description="Basic and acidic residues" evidence="4">
    <location>
        <begin position="86"/>
        <end position="96"/>
    </location>
</feature>
<keyword evidence="1 2" id="KW-0238">DNA-binding</keyword>
<evidence type="ECO:0000313" key="5">
    <source>
        <dbReference type="EMBL" id="MEE1877548.1"/>
    </source>
</evidence>